<dbReference type="InterPro" id="IPR015884">
    <property type="entry name" value="Malic_enzyme_CS"/>
</dbReference>
<dbReference type="PANTHER" id="PTHR23406">
    <property type="entry name" value="MALIC ENZYME-RELATED"/>
    <property type="match status" value="1"/>
</dbReference>
<dbReference type="GO" id="GO:0004473">
    <property type="term" value="F:malate dehydrogenase (decarboxylating) (NADP+) activity"/>
    <property type="evidence" value="ECO:0000318"/>
    <property type="project" value="GO_Central"/>
</dbReference>
<evidence type="ECO:0000313" key="8">
    <source>
        <dbReference type="Proteomes" id="UP000244005"/>
    </source>
</evidence>
<evidence type="ECO:0000259" key="5">
    <source>
        <dbReference type="SMART" id="SM00919"/>
    </source>
</evidence>
<reference evidence="8" key="1">
    <citation type="journal article" date="2017" name="Cell">
        <title>Insights into land plant evolution garnered from the Marchantia polymorpha genome.</title>
        <authorList>
            <person name="Bowman J.L."/>
            <person name="Kohchi T."/>
            <person name="Yamato K.T."/>
            <person name="Jenkins J."/>
            <person name="Shu S."/>
            <person name="Ishizaki K."/>
            <person name="Yamaoka S."/>
            <person name="Nishihama R."/>
            <person name="Nakamura Y."/>
            <person name="Berger F."/>
            <person name="Adam C."/>
            <person name="Aki S.S."/>
            <person name="Althoff F."/>
            <person name="Araki T."/>
            <person name="Arteaga-Vazquez M.A."/>
            <person name="Balasubrmanian S."/>
            <person name="Barry K."/>
            <person name="Bauer D."/>
            <person name="Boehm C.R."/>
            <person name="Briginshaw L."/>
            <person name="Caballero-Perez J."/>
            <person name="Catarino B."/>
            <person name="Chen F."/>
            <person name="Chiyoda S."/>
            <person name="Chovatia M."/>
            <person name="Davies K.M."/>
            <person name="Delmans M."/>
            <person name="Demura T."/>
            <person name="Dierschke T."/>
            <person name="Dolan L."/>
            <person name="Dorantes-Acosta A.E."/>
            <person name="Eklund D.M."/>
            <person name="Florent S.N."/>
            <person name="Flores-Sandoval E."/>
            <person name="Fujiyama A."/>
            <person name="Fukuzawa H."/>
            <person name="Galik B."/>
            <person name="Grimanelli D."/>
            <person name="Grimwood J."/>
            <person name="Grossniklaus U."/>
            <person name="Hamada T."/>
            <person name="Haseloff J."/>
            <person name="Hetherington A.J."/>
            <person name="Higo A."/>
            <person name="Hirakawa Y."/>
            <person name="Hundley H.N."/>
            <person name="Ikeda Y."/>
            <person name="Inoue K."/>
            <person name="Inoue S.I."/>
            <person name="Ishida S."/>
            <person name="Jia Q."/>
            <person name="Kakita M."/>
            <person name="Kanazawa T."/>
            <person name="Kawai Y."/>
            <person name="Kawashima T."/>
            <person name="Kennedy M."/>
            <person name="Kinose K."/>
            <person name="Kinoshita T."/>
            <person name="Kohara Y."/>
            <person name="Koide E."/>
            <person name="Komatsu K."/>
            <person name="Kopischke S."/>
            <person name="Kubo M."/>
            <person name="Kyozuka J."/>
            <person name="Lagercrantz U."/>
            <person name="Lin S.S."/>
            <person name="Lindquist E."/>
            <person name="Lipzen A.M."/>
            <person name="Lu C.W."/>
            <person name="De Luna E."/>
            <person name="Martienssen R.A."/>
            <person name="Minamino N."/>
            <person name="Mizutani M."/>
            <person name="Mizutani M."/>
            <person name="Mochizuki N."/>
            <person name="Monte I."/>
            <person name="Mosher R."/>
            <person name="Nagasaki H."/>
            <person name="Nakagami H."/>
            <person name="Naramoto S."/>
            <person name="Nishitani K."/>
            <person name="Ohtani M."/>
            <person name="Okamoto T."/>
            <person name="Okumura M."/>
            <person name="Phillips J."/>
            <person name="Pollak B."/>
            <person name="Reinders A."/>
            <person name="Rovekamp M."/>
            <person name="Sano R."/>
            <person name="Sawa S."/>
            <person name="Schmid M.W."/>
            <person name="Shirakawa M."/>
            <person name="Solano R."/>
            <person name="Spunde A."/>
            <person name="Suetsugu N."/>
            <person name="Sugano S."/>
            <person name="Sugiyama A."/>
            <person name="Sun R."/>
            <person name="Suzuki Y."/>
            <person name="Takenaka M."/>
            <person name="Takezawa D."/>
            <person name="Tomogane H."/>
            <person name="Tsuzuki M."/>
            <person name="Ueda T."/>
            <person name="Umeda M."/>
            <person name="Ward J.M."/>
            <person name="Watanabe Y."/>
            <person name="Yazaki K."/>
            <person name="Yokoyama R."/>
            <person name="Yoshitake Y."/>
            <person name="Yotsui I."/>
            <person name="Zachgo S."/>
            <person name="Schmutz J."/>
        </authorList>
    </citation>
    <scope>NUCLEOTIDE SEQUENCE [LARGE SCALE GENOMIC DNA]</scope>
    <source>
        <strain evidence="8">Tak-1</strain>
    </source>
</reference>
<keyword evidence="8" id="KW-1185">Reference proteome</keyword>
<organism evidence="7 8">
    <name type="scientific">Marchantia polymorpha</name>
    <name type="common">Common liverwort</name>
    <name type="synonym">Marchantia aquatica</name>
    <dbReference type="NCBI Taxonomy" id="3197"/>
    <lineage>
        <taxon>Eukaryota</taxon>
        <taxon>Viridiplantae</taxon>
        <taxon>Streptophyta</taxon>
        <taxon>Embryophyta</taxon>
        <taxon>Marchantiophyta</taxon>
        <taxon>Marchantiopsida</taxon>
        <taxon>Marchantiidae</taxon>
        <taxon>Marchantiales</taxon>
        <taxon>Marchantiaceae</taxon>
        <taxon>Marchantia</taxon>
    </lineage>
</organism>
<dbReference type="SMART" id="SM01274">
    <property type="entry name" value="malic"/>
    <property type="match status" value="2"/>
</dbReference>
<dbReference type="Gene3D" id="3.40.50.10380">
    <property type="entry name" value="Malic enzyme, N-terminal domain"/>
    <property type="match status" value="2"/>
</dbReference>
<name>A0A2R6WX84_MARPO</name>
<dbReference type="EMBL" id="KZ772723">
    <property type="protein sequence ID" value="PTQ38467.1"/>
    <property type="molecule type" value="Genomic_DNA"/>
</dbReference>
<dbReference type="SMART" id="SM00919">
    <property type="entry name" value="Malic_M"/>
    <property type="match status" value="2"/>
</dbReference>
<dbReference type="InterPro" id="IPR001891">
    <property type="entry name" value="Malic_OxRdtase"/>
</dbReference>
<dbReference type="PANTHER" id="PTHR23406:SF68">
    <property type="entry name" value="MALIC ENZYME"/>
    <property type="match status" value="1"/>
</dbReference>
<evidence type="ECO:0000256" key="2">
    <source>
        <dbReference type="ARBA" id="ARBA00008785"/>
    </source>
</evidence>
<feature type="domain" description="Malic enzyme N-terminal" evidence="6">
    <location>
        <begin position="27"/>
        <end position="208"/>
    </location>
</feature>
<dbReference type="PRINTS" id="PR00072">
    <property type="entry name" value="MALOXRDTASE"/>
</dbReference>
<comment type="cofactor">
    <cofactor evidence="1">
        <name>Mn(2+)</name>
        <dbReference type="ChEBI" id="CHEBI:29035"/>
    </cofactor>
</comment>
<dbReference type="GO" id="GO:0051287">
    <property type="term" value="F:NAD binding"/>
    <property type="evidence" value="ECO:0007669"/>
    <property type="project" value="InterPro"/>
</dbReference>
<dbReference type="InterPro" id="IPR046346">
    <property type="entry name" value="Aminoacid_DH-like_N_sf"/>
</dbReference>
<dbReference type="Gramene" id="Mp7g17310.1">
    <property type="protein sequence ID" value="Mp7g17310.1.cds"/>
    <property type="gene ID" value="Mp7g17310"/>
</dbReference>
<dbReference type="OrthoDB" id="5365701at2759"/>
<dbReference type="Proteomes" id="UP000244005">
    <property type="component" value="Unassembled WGS sequence"/>
</dbReference>
<evidence type="ECO:0000259" key="6">
    <source>
        <dbReference type="SMART" id="SM01274"/>
    </source>
</evidence>
<gene>
    <name evidence="7" type="ORF">MARPO_0051s0068</name>
</gene>
<dbReference type="InterPro" id="IPR036291">
    <property type="entry name" value="NAD(P)-bd_dom_sf"/>
</dbReference>
<dbReference type="GO" id="GO:0006108">
    <property type="term" value="P:malate metabolic process"/>
    <property type="evidence" value="ECO:0000318"/>
    <property type="project" value="GO_Central"/>
</dbReference>
<dbReference type="InterPro" id="IPR012301">
    <property type="entry name" value="Malic_N_dom"/>
</dbReference>
<evidence type="ECO:0000256" key="4">
    <source>
        <dbReference type="RuleBase" id="RU003426"/>
    </source>
</evidence>
<dbReference type="PROSITE" id="PS00331">
    <property type="entry name" value="MALIC_ENZYMES"/>
    <property type="match status" value="2"/>
</dbReference>
<protein>
    <recommendedName>
        <fullName evidence="4">Malic enzyme</fullName>
    </recommendedName>
</protein>
<dbReference type="Pfam" id="PF03949">
    <property type="entry name" value="Malic_M"/>
    <property type="match status" value="2"/>
</dbReference>
<accession>A0A2R6WX84</accession>
<evidence type="ECO:0000256" key="1">
    <source>
        <dbReference type="ARBA" id="ARBA00001936"/>
    </source>
</evidence>
<dbReference type="InterPro" id="IPR012302">
    <property type="entry name" value="Malic_NAD-bd"/>
</dbReference>
<keyword evidence="4" id="KW-0560">Oxidoreductase</keyword>
<evidence type="ECO:0000256" key="3">
    <source>
        <dbReference type="ARBA" id="ARBA00022723"/>
    </source>
</evidence>
<dbReference type="InterPro" id="IPR037062">
    <property type="entry name" value="Malic_N_dom_sf"/>
</dbReference>
<dbReference type="AlphaFoldDB" id="A0A2R6WX84"/>
<feature type="domain" description="Malic enzyme NAD-binding" evidence="5">
    <location>
        <begin position="218"/>
        <end position="471"/>
    </location>
</feature>
<dbReference type="GO" id="GO:0046872">
    <property type="term" value="F:metal ion binding"/>
    <property type="evidence" value="ECO:0007669"/>
    <property type="project" value="UniProtKB-KW"/>
</dbReference>
<dbReference type="SUPFAM" id="SSF53223">
    <property type="entry name" value="Aminoacid dehydrogenase-like, N-terminal domain"/>
    <property type="match status" value="2"/>
</dbReference>
<dbReference type="SUPFAM" id="SSF51735">
    <property type="entry name" value="NAD(P)-binding Rossmann-fold domains"/>
    <property type="match status" value="2"/>
</dbReference>
<evidence type="ECO:0000313" key="7">
    <source>
        <dbReference type="EMBL" id="PTQ38467.1"/>
    </source>
</evidence>
<sequence length="1019" mass="112326">MAEAAALEGVRQCTSELDKYVYLRHLQQESPALFYKLLINNAQELLPVVYTPTVGQACQEYSKLPIKMHGLVIRPADKGHILAKLRDWAGVERVRVIVVTDGERILGLGDLGFNGMGIAEGKILLYTVMAGVNPAVCMPVCLDVGTNNQELLADPTYKGLRQKRLRGPEYDDLVDEFMSAVRDLGDHTLLQFEDFGNSNAFRLLDKYAPLQCSFNDDIQGTACITLAGLLSALRVTGKPLQDQKILFLGAGEAGTGIGQLISKAIQAESNLTEEEALQRCYYLDSKGLVCRSRTDLQHHKLPFAHDVPFQSNLLDAVRELKPTMLVGVSTQPGAFSKEVCEAMSESNDRPIIFPLSNPTSKAECTYEEAFSWTNGKVVFASGSPFDSLKAPDGKIYFPAQANNAYVFGPIGMAALLTHCHQITDEVFLQAAKVLADLTPESTLESGMLFPSISDMKGMVVPLIAGIADFMVKSNLGKRPGGVSKWEDHVKAQMYQPKVYGRALSVKVAPTPVPEVHHEDMQELIMIRHMYTDIQRYLFLRYLQDSQPDTFWKLMINNAQELLPYVYTPTVGEACEKYSNLPIKTRGLYIREEDSGKILEKLKAWRHQDIQVIVVTDGERILGLGDLGAGGMGISEGKIILYTVFGGVDPKRCLPVCIDVGTNKESLLQDAEYIGVKHKRLRGEKYDALVDELVHAVKEWQPHLLLQFEDFGNTNAFHVLERAQDVVCCFNDDIQGTACITLTGLLSALRVTGKKLDEQRILFLGAGEAGTGIGKLIALAINQTCGVPMEEAMKFCFYVDSKGLVCKSRTGLQHHKLPFAHDVPFQPDLLSAVKELRPTVLIGVSTITGAFSKEVLEAMREYNERPVVFPLSNPTSKAECTFEEAYQHTGGAVVFASGSPFPPFVTNDERTLFPAQANNAYIFGPIGMAAVLTKCKTITEEVFLITAELLAAKTPEARLESGMLFPAFSDMKEVAPQLIAGICEYMMKVGLGTQPDGVTDWLEYVKEQMFKPPEGTSSRL</sequence>
<keyword evidence="3 4" id="KW-0479">Metal-binding</keyword>
<dbReference type="NCBIfam" id="NF010052">
    <property type="entry name" value="PRK13529.1"/>
    <property type="match status" value="2"/>
</dbReference>
<feature type="domain" description="Malic enzyme NAD-binding" evidence="5">
    <location>
        <begin position="733"/>
        <end position="986"/>
    </location>
</feature>
<dbReference type="Pfam" id="PF00390">
    <property type="entry name" value="malic"/>
    <property type="match status" value="2"/>
</dbReference>
<feature type="domain" description="Malic enzyme N-terminal" evidence="6">
    <location>
        <begin position="543"/>
        <end position="723"/>
    </location>
</feature>
<dbReference type="FunFam" id="3.40.50.720:FF:000635">
    <property type="entry name" value="NADP-dependent malic enzyme"/>
    <property type="match status" value="2"/>
</dbReference>
<proteinExistence type="inferred from homology"/>
<dbReference type="CDD" id="cd05312">
    <property type="entry name" value="NAD_bind_1_malic_enz"/>
    <property type="match status" value="1"/>
</dbReference>
<dbReference type="OMA" id="HNWIDEG"/>
<dbReference type="Gene3D" id="3.40.50.720">
    <property type="entry name" value="NAD(P)-binding Rossmann-like Domain"/>
    <property type="match status" value="2"/>
</dbReference>
<comment type="similarity">
    <text evidence="2 4">Belongs to the malic enzymes family.</text>
</comment>